<evidence type="ECO:0000256" key="2">
    <source>
        <dbReference type="ARBA" id="ARBA00022670"/>
    </source>
</evidence>
<dbReference type="MEROPS" id="C85.007"/>
<evidence type="ECO:0000256" key="4">
    <source>
        <dbReference type="ARBA" id="ARBA00022771"/>
    </source>
</evidence>
<dbReference type="GeneID" id="8233803"/>
<keyword evidence="13" id="KW-1185">Reference proteome</keyword>
<dbReference type="EC" id="3.4.19.12" evidence="9"/>
<keyword evidence="3" id="KW-0479">Metal-binding</keyword>
<accession>E0V9N4</accession>
<reference evidence="11" key="1">
    <citation type="submission" date="2007-04" db="EMBL/GenBank/DDBJ databases">
        <title>Annotation of Pediculus humanus corporis strain USDA.</title>
        <authorList>
            <person name="Kirkness E."/>
            <person name="Hannick L."/>
            <person name="Hass B."/>
            <person name="Bruggner R."/>
            <person name="Lawson D."/>
            <person name="Bidwell S."/>
            <person name="Joardar V."/>
            <person name="Caler E."/>
            <person name="Walenz B."/>
            <person name="Inman J."/>
            <person name="Schobel S."/>
            <person name="Galinsky K."/>
            <person name="Amedeo P."/>
            <person name="Strausberg R."/>
        </authorList>
    </citation>
    <scope>NUCLEOTIDE SEQUENCE</scope>
    <source>
        <strain evidence="11">USDA</strain>
    </source>
</reference>
<dbReference type="EMBL" id="AAZO01000223">
    <property type="status" value="NOT_ANNOTATED_CDS"/>
    <property type="molecule type" value="Genomic_DNA"/>
</dbReference>
<evidence type="ECO:0000313" key="13">
    <source>
        <dbReference type="Proteomes" id="UP000009046"/>
    </source>
</evidence>
<dbReference type="RefSeq" id="XP_002422841.1">
    <property type="nucleotide sequence ID" value="XM_002422796.1"/>
</dbReference>
<feature type="domain" description="OTU" evidence="10">
    <location>
        <begin position="113"/>
        <end position="237"/>
    </location>
</feature>
<dbReference type="CDD" id="cd17059">
    <property type="entry name" value="Ubl_OTU1"/>
    <property type="match status" value="1"/>
</dbReference>
<dbReference type="GO" id="GO:0036503">
    <property type="term" value="P:ERAD pathway"/>
    <property type="evidence" value="ECO:0007669"/>
    <property type="project" value="TreeGrafter"/>
</dbReference>
<dbReference type="EMBL" id="DS234995">
    <property type="protein sequence ID" value="EEB10103.1"/>
    <property type="molecule type" value="Genomic_DNA"/>
</dbReference>
<evidence type="ECO:0000256" key="3">
    <source>
        <dbReference type="ARBA" id="ARBA00022723"/>
    </source>
</evidence>
<dbReference type="PROSITE" id="PS50802">
    <property type="entry name" value="OTU"/>
    <property type="match status" value="1"/>
</dbReference>
<dbReference type="HOGENOM" id="CLU_049327_1_1_1"/>
<keyword evidence="6 9" id="KW-0378">Hydrolase</keyword>
<reference evidence="11" key="2">
    <citation type="submission" date="2007-04" db="EMBL/GenBank/DDBJ databases">
        <title>The genome of the human body louse.</title>
        <authorList>
            <consortium name="The Human Body Louse Genome Consortium"/>
            <person name="Kirkness E."/>
            <person name="Walenz B."/>
            <person name="Hass B."/>
            <person name="Bruggner R."/>
            <person name="Strausberg R."/>
        </authorList>
    </citation>
    <scope>NUCLEOTIDE SEQUENCE</scope>
    <source>
        <strain evidence="11">USDA</strain>
    </source>
</reference>
<dbReference type="STRING" id="121224.E0V9N4"/>
<dbReference type="PANTHER" id="PTHR13312:SF0">
    <property type="entry name" value="UBIQUITIN THIOESTERASE OTU1"/>
    <property type="match status" value="1"/>
</dbReference>
<dbReference type="KEGG" id="phu:Phum_PHUM018510"/>
<dbReference type="InterPro" id="IPR048857">
    <property type="entry name" value="OTU1_Ubl"/>
</dbReference>
<evidence type="ECO:0000313" key="12">
    <source>
        <dbReference type="EnsemblMetazoa" id="PHUM018510-PA"/>
    </source>
</evidence>
<dbReference type="GO" id="GO:0005634">
    <property type="term" value="C:nucleus"/>
    <property type="evidence" value="ECO:0007669"/>
    <property type="project" value="TreeGrafter"/>
</dbReference>
<dbReference type="GO" id="GO:0005829">
    <property type="term" value="C:cytosol"/>
    <property type="evidence" value="ECO:0007669"/>
    <property type="project" value="TreeGrafter"/>
</dbReference>
<dbReference type="PANTHER" id="PTHR13312">
    <property type="entry name" value="HIV-INDUCED PROTEIN-7-LIKE PROTEASE"/>
    <property type="match status" value="1"/>
</dbReference>
<dbReference type="InterPro" id="IPR057766">
    <property type="entry name" value="Znf-C2H2_OTU1-like_C"/>
</dbReference>
<proteinExistence type="predicted"/>
<dbReference type="OMA" id="TRCILVY"/>
<dbReference type="FunCoup" id="E0V9N4">
    <property type="interactions" value="1037"/>
</dbReference>
<dbReference type="Gene3D" id="3.10.20.90">
    <property type="entry name" value="Phosphatidylinositol 3-kinase Catalytic Subunit, Chain A, domain 1"/>
    <property type="match status" value="1"/>
</dbReference>
<sequence>MSNLNLKVKTKTGQLVVKELSKFNTIHDLKVQLSQRCKISCNALHILSGFPPKPINLTNGSLTLDAIGLKNGDTLIVEEKVEYIQNKENEYPISNDDKTAHILEEQLTCPGILMRKVVPADNSCLFTSIGFTVTGKVDTMCGMYMRKIIADYVAQDTETYSEAILGKSPKAYCEWIMKPDSWGGAIELSILSGHYGIEMDVVDTVNAIINRFGEDKNYNQRIFLIFDGVHYDPLYLEPSLVSDIQTIFPMSDDNVFQEAKLLAQQAKSSRQYTDVNKFYLKCLDCQIIMKGQLEAQDHAKTSGHINFGEVASMFET</sequence>
<dbReference type="OrthoDB" id="65596at2759"/>
<dbReference type="VEuPathDB" id="VectorBase:PHUM018510"/>
<evidence type="ECO:0000313" key="11">
    <source>
        <dbReference type="EMBL" id="EEB10103.1"/>
    </source>
</evidence>
<dbReference type="Pfam" id="PF24560">
    <property type="entry name" value="zf-C2H2_OTU1_C"/>
    <property type="match status" value="1"/>
</dbReference>
<name>E0V9N4_PEDHC</name>
<evidence type="ECO:0000259" key="10">
    <source>
        <dbReference type="PROSITE" id="PS50802"/>
    </source>
</evidence>
<evidence type="ECO:0000256" key="5">
    <source>
        <dbReference type="ARBA" id="ARBA00022786"/>
    </source>
</evidence>
<dbReference type="Pfam" id="PF21403">
    <property type="entry name" value="OTU1_UBXL"/>
    <property type="match status" value="1"/>
</dbReference>
<dbReference type="CTD" id="8233803"/>
<reference evidence="12" key="3">
    <citation type="submission" date="2020-05" db="UniProtKB">
        <authorList>
            <consortium name="EnsemblMetazoa"/>
        </authorList>
    </citation>
    <scope>IDENTIFICATION</scope>
    <source>
        <strain evidence="12">USDA</strain>
    </source>
</reference>
<dbReference type="Pfam" id="PF02338">
    <property type="entry name" value="OTU"/>
    <property type="match status" value="1"/>
</dbReference>
<keyword evidence="4" id="KW-0863">Zinc-finger</keyword>
<protein>
    <recommendedName>
        <fullName evidence="9">Ubiquitin thioesterase OTU</fullName>
        <ecNumber evidence="9">3.4.19.12</ecNumber>
    </recommendedName>
</protein>
<keyword evidence="9" id="KW-0963">Cytoplasm</keyword>
<dbReference type="InterPro" id="IPR038765">
    <property type="entry name" value="Papain-like_cys_pep_sf"/>
</dbReference>
<dbReference type="EnsemblMetazoa" id="PHUM018510-RA">
    <property type="protein sequence ID" value="PHUM018510-PA"/>
    <property type="gene ID" value="PHUM018510"/>
</dbReference>
<dbReference type="InterPro" id="IPR029071">
    <property type="entry name" value="Ubiquitin-like_domsf"/>
</dbReference>
<dbReference type="SUPFAM" id="SSF54001">
    <property type="entry name" value="Cysteine proteinases"/>
    <property type="match status" value="1"/>
</dbReference>
<dbReference type="GO" id="GO:0030968">
    <property type="term" value="P:endoplasmic reticulum unfolded protein response"/>
    <property type="evidence" value="ECO:0007669"/>
    <property type="project" value="TreeGrafter"/>
</dbReference>
<evidence type="ECO:0000256" key="8">
    <source>
        <dbReference type="ARBA" id="ARBA00022833"/>
    </source>
</evidence>
<dbReference type="eggNOG" id="KOG3288">
    <property type="taxonomic scope" value="Eukaryota"/>
</dbReference>
<dbReference type="Proteomes" id="UP000009046">
    <property type="component" value="Unassembled WGS sequence"/>
</dbReference>
<dbReference type="InParanoid" id="E0V9N4"/>
<dbReference type="GO" id="GO:0016579">
    <property type="term" value="P:protein deubiquitination"/>
    <property type="evidence" value="ECO:0007669"/>
    <property type="project" value="TreeGrafter"/>
</dbReference>
<comment type="catalytic activity">
    <reaction evidence="1 9">
        <text>Thiol-dependent hydrolysis of ester, thioester, amide, peptide and isopeptide bonds formed by the C-terminal Gly of ubiquitin (a 76-residue protein attached to proteins as an intracellular targeting signal).</text>
        <dbReference type="EC" id="3.4.19.12"/>
    </reaction>
</comment>
<keyword evidence="5 9" id="KW-0833">Ubl conjugation pathway</keyword>
<gene>
    <name evidence="12" type="primary">8233803</name>
    <name evidence="11" type="ORF">Phum_PHUM018510</name>
</gene>
<dbReference type="SUPFAM" id="SSF54236">
    <property type="entry name" value="Ubiquitin-like"/>
    <property type="match status" value="1"/>
</dbReference>
<keyword evidence="7 9" id="KW-0788">Thiol protease</keyword>
<dbReference type="GO" id="GO:0004843">
    <property type="term" value="F:cysteine-type deubiquitinase activity"/>
    <property type="evidence" value="ECO:0007669"/>
    <property type="project" value="UniProtKB-UniRule"/>
</dbReference>
<dbReference type="GO" id="GO:0008270">
    <property type="term" value="F:zinc ion binding"/>
    <property type="evidence" value="ECO:0007669"/>
    <property type="project" value="UniProtKB-KW"/>
</dbReference>
<evidence type="ECO:0000256" key="7">
    <source>
        <dbReference type="ARBA" id="ARBA00022807"/>
    </source>
</evidence>
<dbReference type="CDD" id="cd22745">
    <property type="entry name" value="OTU_OTU1"/>
    <property type="match status" value="1"/>
</dbReference>
<evidence type="ECO:0000256" key="6">
    <source>
        <dbReference type="ARBA" id="ARBA00022801"/>
    </source>
</evidence>
<comment type="function">
    <text evidence="9">Hydrolase that can remove conjugated ubiquitin from proteins and may therefore play an important regulatory role at the level of protein turnover by preventing degradation.</text>
</comment>
<dbReference type="AlphaFoldDB" id="E0V9N4"/>
<keyword evidence="2" id="KW-0645">Protease</keyword>
<dbReference type="FunFam" id="3.10.20.90:FF:000096">
    <property type="entry name" value="Ubiquitin thioesterase OTU1"/>
    <property type="match status" value="1"/>
</dbReference>
<dbReference type="Gene3D" id="3.90.70.80">
    <property type="match status" value="1"/>
</dbReference>
<organism>
    <name type="scientific">Pediculus humanus subsp. corporis</name>
    <name type="common">Body louse</name>
    <dbReference type="NCBI Taxonomy" id="121224"/>
    <lineage>
        <taxon>Eukaryota</taxon>
        <taxon>Metazoa</taxon>
        <taxon>Ecdysozoa</taxon>
        <taxon>Arthropoda</taxon>
        <taxon>Hexapoda</taxon>
        <taxon>Insecta</taxon>
        <taxon>Pterygota</taxon>
        <taxon>Neoptera</taxon>
        <taxon>Paraneoptera</taxon>
        <taxon>Psocodea</taxon>
        <taxon>Troctomorpha</taxon>
        <taxon>Phthiraptera</taxon>
        <taxon>Anoplura</taxon>
        <taxon>Pediculidae</taxon>
        <taxon>Pediculus</taxon>
    </lineage>
</organism>
<comment type="subcellular location">
    <subcellularLocation>
        <location evidence="9">Cytoplasm</location>
    </subcellularLocation>
</comment>
<evidence type="ECO:0000256" key="1">
    <source>
        <dbReference type="ARBA" id="ARBA00000707"/>
    </source>
</evidence>
<evidence type="ECO:0000256" key="9">
    <source>
        <dbReference type="RuleBase" id="RU367104"/>
    </source>
</evidence>
<keyword evidence="8" id="KW-0862">Zinc</keyword>
<dbReference type="InterPro" id="IPR003323">
    <property type="entry name" value="OTU_dom"/>
</dbReference>